<dbReference type="RefSeq" id="XP_011635828.1">
    <property type="nucleotide sequence ID" value="XM_011637526.2"/>
</dbReference>
<reference evidence="2" key="1">
    <citation type="submission" date="2025-08" db="UniProtKB">
        <authorList>
            <consortium name="RefSeq"/>
        </authorList>
    </citation>
    <scope>IDENTIFICATION</scope>
</reference>
<dbReference type="AlphaFoldDB" id="A0A6I9WAE9"/>
<evidence type="ECO:0000313" key="2">
    <source>
        <dbReference type="RefSeq" id="XP_011635828.1"/>
    </source>
</evidence>
<dbReference type="Proteomes" id="UP000504615">
    <property type="component" value="Unplaced"/>
</dbReference>
<organism evidence="1 2">
    <name type="scientific">Pogonomyrmex barbatus</name>
    <name type="common">red harvester ant</name>
    <dbReference type="NCBI Taxonomy" id="144034"/>
    <lineage>
        <taxon>Eukaryota</taxon>
        <taxon>Metazoa</taxon>
        <taxon>Ecdysozoa</taxon>
        <taxon>Arthropoda</taxon>
        <taxon>Hexapoda</taxon>
        <taxon>Insecta</taxon>
        <taxon>Pterygota</taxon>
        <taxon>Neoptera</taxon>
        <taxon>Endopterygota</taxon>
        <taxon>Hymenoptera</taxon>
        <taxon>Apocrita</taxon>
        <taxon>Aculeata</taxon>
        <taxon>Formicoidea</taxon>
        <taxon>Formicidae</taxon>
        <taxon>Myrmicinae</taxon>
        <taxon>Pogonomyrmex</taxon>
    </lineage>
</organism>
<sequence>MHIAGLFILNDVSYVLSRRLNLTQLIKESFDPKLSYLDSIRDIPVVREVFYLPDEHYNAENLARELRQLDRQNRNLIPEYRNLCETITKKVEISDSDYEYQPPYYYEVYCKSSLLLAEDPQVMKELQQKCVHPAFHCVQRSRVLSLVRRRWEDDCWESYTKEIASGCDCMWPVTNLGEISHHY</sequence>
<dbReference type="KEGG" id="pbar:105426349"/>
<keyword evidence="1" id="KW-1185">Reference proteome</keyword>
<gene>
    <name evidence="2" type="primary">LOC105426349</name>
</gene>
<name>A0A6I9WAE9_9HYME</name>
<accession>A0A6I9WAE9</accession>
<dbReference type="OrthoDB" id="6328726at2759"/>
<protein>
    <submittedName>
        <fullName evidence="2">Uncharacterized protein LOC105426349</fullName>
    </submittedName>
</protein>
<dbReference type="GeneID" id="105426349"/>
<evidence type="ECO:0000313" key="1">
    <source>
        <dbReference type="Proteomes" id="UP000504615"/>
    </source>
</evidence>
<proteinExistence type="predicted"/>